<gene>
    <name evidence="3" type="ORF">JIN81_15635</name>
</gene>
<feature type="domain" description="Right handed beta helix" evidence="2">
    <location>
        <begin position="178"/>
        <end position="293"/>
    </location>
</feature>
<dbReference type="SUPFAM" id="SSF51126">
    <property type="entry name" value="Pectin lyase-like"/>
    <property type="match status" value="1"/>
</dbReference>
<dbReference type="InterPro" id="IPR012334">
    <property type="entry name" value="Pectin_lyas_fold"/>
</dbReference>
<feature type="region of interest" description="Disordered" evidence="1">
    <location>
        <begin position="64"/>
        <end position="83"/>
    </location>
</feature>
<keyword evidence="4" id="KW-1185">Reference proteome</keyword>
<sequence length="458" mass="49972">MMAGFLQAAPIADVDELIRVLGEAGEAGEGDVVELGPGRFELKAPLKVASGVTLRGAGMDQTTLTGEAGWEGNPATLPDPETQREKFDRSGYLIHLEPKGSGITISNLHLTGERLHGAIFGSGNSNLRLDHLKIEDFLYCGIRTYSTTGASIHDCVFIDAGQRWERGKPGVKGGITGGGIFAIWIKDSEIFNNRFLRTKTAPNEHYYGIKGRQGKRLRIHHNTIETNFSIEFPFENDEDVEIDHNVLHGTVSIPKHAGGPVPTSGRTFHIHHNLFQNSYAIEFVRNGVEIDHNLFDFDPANDHGNLISGFGKAAAKGPAVFHNNLVRNPGRGVIWINEPFSNLVVRNNHIKAVTTGTPRKDGLFGFHPESGFPTIVIRDNRIECEGVARPLLRNKESLNAGIENNGLTGVADEDDYANPKADRPQGLLEPLEFACGVDGEVRVEGWSVTPATDAGREE</sequence>
<name>A0A934RB67_9BACT</name>
<dbReference type="Proteomes" id="UP000658278">
    <property type="component" value="Unassembled WGS sequence"/>
</dbReference>
<proteinExistence type="predicted"/>
<dbReference type="EMBL" id="JAENII010000014">
    <property type="protein sequence ID" value="MBK1828464.1"/>
    <property type="molecule type" value="Genomic_DNA"/>
</dbReference>
<reference evidence="3" key="1">
    <citation type="submission" date="2021-01" db="EMBL/GenBank/DDBJ databases">
        <title>Modified the classification status of verrucomicrobia.</title>
        <authorList>
            <person name="Feng X."/>
        </authorList>
    </citation>
    <scope>NUCLEOTIDE SEQUENCE</scope>
    <source>
        <strain evidence="3">KCTC 22201</strain>
    </source>
</reference>
<evidence type="ECO:0000313" key="3">
    <source>
        <dbReference type="EMBL" id="MBK1828464.1"/>
    </source>
</evidence>
<comment type="caution">
    <text evidence="3">The sequence shown here is derived from an EMBL/GenBank/DDBJ whole genome shotgun (WGS) entry which is preliminary data.</text>
</comment>
<evidence type="ECO:0000259" key="2">
    <source>
        <dbReference type="Pfam" id="PF13229"/>
    </source>
</evidence>
<accession>A0A934RB67</accession>
<organism evidence="3 4">
    <name type="scientific">Haloferula rosea</name>
    <dbReference type="NCBI Taxonomy" id="490093"/>
    <lineage>
        <taxon>Bacteria</taxon>
        <taxon>Pseudomonadati</taxon>
        <taxon>Verrucomicrobiota</taxon>
        <taxon>Verrucomicrobiia</taxon>
        <taxon>Verrucomicrobiales</taxon>
        <taxon>Verrucomicrobiaceae</taxon>
        <taxon>Haloferula</taxon>
    </lineage>
</organism>
<dbReference type="AlphaFoldDB" id="A0A934RB67"/>
<protein>
    <submittedName>
        <fullName evidence="3">Right-handed parallel beta-helix repeat-containing protein</fullName>
    </submittedName>
</protein>
<dbReference type="InterPro" id="IPR011050">
    <property type="entry name" value="Pectin_lyase_fold/virulence"/>
</dbReference>
<evidence type="ECO:0000256" key="1">
    <source>
        <dbReference type="SAM" id="MobiDB-lite"/>
    </source>
</evidence>
<dbReference type="Gene3D" id="2.160.20.10">
    <property type="entry name" value="Single-stranded right-handed beta-helix, Pectin lyase-like"/>
    <property type="match status" value="1"/>
</dbReference>
<dbReference type="Pfam" id="PF13229">
    <property type="entry name" value="Beta_helix"/>
    <property type="match status" value="1"/>
</dbReference>
<dbReference type="InterPro" id="IPR039448">
    <property type="entry name" value="Beta_helix"/>
</dbReference>
<evidence type="ECO:0000313" key="4">
    <source>
        <dbReference type="Proteomes" id="UP000658278"/>
    </source>
</evidence>